<dbReference type="GO" id="GO:0003677">
    <property type="term" value="F:DNA binding"/>
    <property type="evidence" value="ECO:0007669"/>
    <property type="project" value="UniProtKB-KW"/>
</dbReference>
<evidence type="ECO:0000256" key="1">
    <source>
        <dbReference type="ARBA" id="ARBA00022630"/>
    </source>
</evidence>
<dbReference type="AlphaFoldDB" id="A0A6I3QLB7"/>
<dbReference type="PROSITE" id="PS51192">
    <property type="entry name" value="HELICASE_ATP_BIND_1"/>
    <property type="match status" value="1"/>
</dbReference>
<dbReference type="SUPFAM" id="SSF56425">
    <property type="entry name" value="Succinate dehydrogenase/fumarate reductase flavoprotein, catalytic domain"/>
    <property type="match status" value="1"/>
</dbReference>
<keyword evidence="1" id="KW-0285">Flavoprotein</keyword>
<dbReference type="GO" id="GO:0005829">
    <property type="term" value="C:cytosol"/>
    <property type="evidence" value="ECO:0007669"/>
    <property type="project" value="TreeGrafter"/>
</dbReference>
<evidence type="ECO:0000313" key="5">
    <source>
        <dbReference type="Proteomes" id="UP000449193"/>
    </source>
</evidence>
<dbReference type="Proteomes" id="UP000449193">
    <property type="component" value="Unassembled WGS sequence"/>
</dbReference>
<dbReference type="PANTHER" id="PTHR47396:SF1">
    <property type="entry name" value="ATP-DEPENDENT HELICASE IRC3-RELATED"/>
    <property type="match status" value="1"/>
</dbReference>
<dbReference type="Gene3D" id="3.90.700.10">
    <property type="entry name" value="Succinate dehydrogenase/fumarate reductase flavoprotein, catalytic domain"/>
    <property type="match status" value="1"/>
</dbReference>
<dbReference type="SUPFAM" id="SSF51905">
    <property type="entry name" value="FAD/NAD(P)-binding domain"/>
    <property type="match status" value="1"/>
</dbReference>
<dbReference type="PANTHER" id="PTHR47396">
    <property type="entry name" value="TYPE I RESTRICTION ENZYME ECOKI R PROTEIN"/>
    <property type="match status" value="1"/>
</dbReference>
<dbReference type="InterPro" id="IPR036188">
    <property type="entry name" value="FAD/NAD-bd_sf"/>
</dbReference>
<evidence type="ECO:0000313" key="4">
    <source>
        <dbReference type="EMBL" id="MTS50148.1"/>
    </source>
</evidence>
<dbReference type="InterPro" id="IPR014001">
    <property type="entry name" value="Helicase_ATP-bd"/>
</dbReference>
<feature type="domain" description="Helicase ATP-binding" evidence="3">
    <location>
        <begin position="170"/>
        <end position="361"/>
    </location>
</feature>
<dbReference type="InterPro" id="IPR007409">
    <property type="entry name" value="Restrct_endonuc_type1_HsdR_N"/>
</dbReference>
<dbReference type="RefSeq" id="WP_155200782.1">
    <property type="nucleotide sequence ID" value="NZ_WMZL01000001.1"/>
</dbReference>
<dbReference type="InterPro" id="IPR027417">
    <property type="entry name" value="P-loop_NTPase"/>
</dbReference>
<dbReference type="CDD" id="cd18032">
    <property type="entry name" value="DEXHc_RE_I_III_res"/>
    <property type="match status" value="1"/>
</dbReference>
<dbReference type="SMART" id="SM00487">
    <property type="entry name" value="DEXDc"/>
    <property type="match status" value="1"/>
</dbReference>
<evidence type="ECO:0000259" key="3">
    <source>
        <dbReference type="PROSITE" id="PS51192"/>
    </source>
</evidence>
<reference evidence="4 5" key="1">
    <citation type="journal article" date="2019" name="Nat. Med.">
        <title>A library of human gut bacterial isolates paired with longitudinal multiomics data enables mechanistic microbiome research.</title>
        <authorList>
            <person name="Poyet M."/>
            <person name="Groussin M."/>
            <person name="Gibbons S.M."/>
            <person name="Avila-Pacheco J."/>
            <person name="Jiang X."/>
            <person name="Kearney S.M."/>
            <person name="Perrotta A.R."/>
            <person name="Berdy B."/>
            <person name="Zhao S."/>
            <person name="Lieberman T.D."/>
            <person name="Swanson P.K."/>
            <person name="Smith M."/>
            <person name="Roesemann S."/>
            <person name="Alexander J.E."/>
            <person name="Rich S.A."/>
            <person name="Livny J."/>
            <person name="Vlamakis H."/>
            <person name="Clish C."/>
            <person name="Bullock K."/>
            <person name="Deik A."/>
            <person name="Scott J."/>
            <person name="Pierce K.A."/>
            <person name="Xavier R.J."/>
            <person name="Alm E.J."/>
        </authorList>
    </citation>
    <scope>NUCLEOTIDE SEQUENCE [LARGE SCALE GENOMIC DNA]</scope>
    <source>
        <strain evidence="4 5">BIOML-A7</strain>
    </source>
</reference>
<dbReference type="EMBL" id="WMZR01000001">
    <property type="protein sequence ID" value="MTS50148.1"/>
    <property type="molecule type" value="Genomic_DNA"/>
</dbReference>
<dbReference type="InterPro" id="IPR003953">
    <property type="entry name" value="FAD-dep_OxRdtase_2_FAD-bd"/>
</dbReference>
<dbReference type="InterPro" id="IPR006935">
    <property type="entry name" value="Helicase/UvrB_N"/>
</dbReference>
<dbReference type="InterPro" id="IPR050742">
    <property type="entry name" value="Helicase_Restrict-Modif_Enz"/>
</dbReference>
<gene>
    <name evidence="4" type="ORF">GMD52_01145</name>
</gene>
<keyword evidence="2" id="KW-0560">Oxidoreductase</keyword>
<dbReference type="Gene3D" id="3.90.1570.30">
    <property type="match status" value="1"/>
</dbReference>
<accession>A0A6I3QLB7</accession>
<dbReference type="GO" id="GO:0005524">
    <property type="term" value="F:ATP binding"/>
    <property type="evidence" value="ECO:0007669"/>
    <property type="project" value="UniProtKB-KW"/>
</dbReference>
<comment type="caution">
    <text evidence="4">The sequence shown here is derived from an EMBL/GenBank/DDBJ whole genome shotgun (WGS) entry which is preliminary data.</text>
</comment>
<dbReference type="Gene3D" id="3.40.50.300">
    <property type="entry name" value="P-loop containing nucleotide triphosphate hydrolases"/>
    <property type="match status" value="2"/>
</dbReference>
<name>A0A6I3QLB7_9FIRM</name>
<evidence type="ECO:0000256" key="2">
    <source>
        <dbReference type="ARBA" id="ARBA00023002"/>
    </source>
</evidence>
<dbReference type="GO" id="GO:0033765">
    <property type="term" value="F:steroid dehydrogenase activity, acting on the CH-CH group of donors"/>
    <property type="evidence" value="ECO:0007669"/>
    <property type="project" value="UniProtKB-ARBA"/>
</dbReference>
<proteinExistence type="predicted"/>
<dbReference type="Gene3D" id="3.50.50.60">
    <property type="entry name" value="FAD/NAD(P)-binding domain"/>
    <property type="match status" value="2"/>
</dbReference>
<sequence length="885" mass="99724">MTPEQKARISIDKKLEQSGWMVQDVKRLNPMASLGVAVREFPTDTGPVDYALFVNGIPVGVIEAKKSDAGENITAVEEQSARYANSTFKWVKAEYSIRFAYEATDKLIRFTDYKDIKFRSRTVFSFHRPETLEALLASPDTIRNNMKHFPSLDETGFRRCQINAIRNLDNSFANNRPKALVQMATGAGKTFTAITAAYRLLKYGKMNRILFLVDTKSLGEQAEREFLAYTPNDDPRPFFQLYGVCRLKSSYIPSDVQICISTIQRMYSILKGEDLDESAEETPFAEYVTADSKAPKEVVYNEKYPPEFFDCIIVDECHRSIYNVWSQVLSYFDSFIIGLTATPDKRTFAFFDENIVSEYPREQAIVDGVNVGEDIFVIETEITKNGAYLMKQMIEHRNRLSREKRWMQMDEDIDYVPPQLDRDIVNPSQIRTVIRTFKENLFTTLFPRRKEVPKTLIFAKTDSHADDIVQIVRDEFGEGNEFCRKITYSADNPESVLSSFRNDYNPRIAVTVDMIATGTDVKPIECLIFIPVFQGNVQMLMQTGLAQCLFSAPVVKLLREKDGRVQGAVAQVGQDRYIKALARKGVVLSTGDYMSNAEMLRRFCPGMADTPQLWLGRDKNHSPSNTGDGHRMGMWIGAKLQDSPHAPCAHHMGSVFGASGFVLLNTWGLRFVNEDAPGQQIGSQIENLPDKTAWQFVDSNWPEQVRRVHPNHGSVCFFVTDEELEDGTLYSKLSTIDNYISPALVEKAVASGKLLRADTLEELVEKTGLPMEQTLVSLERYNSMCAEGNDRDYGKRAMRLFPVEKGPFYAAKFVPATMIAVMGGLESDEEARCYDEEGKAIPGLYVAGNVQGNRFSVDYPLTVPGLSHSIALTFGRIAGRNAAQG</sequence>
<dbReference type="SUPFAM" id="SSF52540">
    <property type="entry name" value="P-loop containing nucleoside triphosphate hydrolases"/>
    <property type="match status" value="2"/>
</dbReference>
<dbReference type="InterPro" id="IPR027477">
    <property type="entry name" value="Succ_DH/fumarate_Rdtase_cat_sf"/>
</dbReference>
<dbReference type="Pfam" id="PF04851">
    <property type="entry name" value="ResIII"/>
    <property type="match status" value="1"/>
</dbReference>
<protein>
    <submittedName>
        <fullName evidence="4">FAD-binding protein</fullName>
    </submittedName>
</protein>
<organism evidence="4 5">
    <name type="scientific">Ruthenibacterium lactatiformans</name>
    <dbReference type="NCBI Taxonomy" id="1550024"/>
    <lineage>
        <taxon>Bacteria</taxon>
        <taxon>Bacillati</taxon>
        <taxon>Bacillota</taxon>
        <taxon>Clostridia</taxon>
        <taxon>Eubacteriales</taxon>
        <taxon>Oscillospiraceae</taxon>
        <taxon>Ruthenibacterium</taxon>
    </lineage>
</organism>
<dbReference type="Pfam" id="PF04313">
    <property type="entry name" value="HSDR_N"/>
    <property type="match status" value="1"/>
</dbReference>
<dbReference type="GO" id="GO:0009035">
    <property type="term" value="F:type I site-specific deoxyribonuclease activity"/>
    <property type="evidence" value="ECO:0007669"/>
    <property type="project" value="UniProtKB-EC"/>
</dbReference>
<dbReference type="GO" id="GO:0009307">
    <property type="term" value="P:DNA restriction-modification system"/>
    <property type="evidence" value="ECO:0007669"/>
    <property type="project" value="UniProtKB-KW"/>
</dbReference>
<dbReference type="Pfam" id="PF00890">
    <property type="entry name" value="FAD_binding_2"/>
    <property type="match status" value="1"/>
</dbReference>